<name>A0A834CE20_ORYME</name>
<dbReference type="InterPro" id="IPR042986">
    <property type="entry name" value="PLEKHS1"/>
</dbReference>
<sequence length="174" mass="19042">MNAFSDGEVYVAPGTLLRSVNEAFDRFRTGSSSLVSVENETYPSDSEKSQDSSRSSSSATSSNESLKHFQEKPNLSESINTDASKEKDIEVNTADLKKHLTLEHYGKPRVSSWTGLQQDTLGLFLKGDQILAVNDLHTVSRDEFDMLVSKSLKDKVKVTILRLSGGHGDSGNSV</sequence>
<dbReference type="Proteomes" id="UP000646548">
    <property type="component" value="Unassembled WGS sequence"/>
</dbReference>
<evidence type="ECO:0008006" key="4">
    <source>
        <dbReference type="Google" id="ProtNLM"/>
    </source>
</evidence>
<evidence type="ECO:0000313" key="2">
    <source>
        <dbReference type="EMBL" id="KAF6724991.1"/>
    </source>
</evidence>
<proteinExistence type="predicted"/>
<protein>
    <recommendedName>
        <fullName evidence="4">PDZ domain-containing protein</fullName>
    </recommendedName>
</protein>
<organism evidence="2 3">
    <name type="scientific">Oryzias melastigma</name>
    <name type="common">Marine medaka</name>
    <dbReference type="NCBI Taxonomy" id="30732"/>
    <lineage>
        <taxon>Eukaryota</taxon>
        <taxon>Metazoa</taxon>
        <taxon>Chordata</taxon>
        <taxon>Craniata</taxon>
        <taxon>Vertebrata</taxon>
        <taxon>Euteleostomi</taxon>
        <taxon>Actinopterygii</taxon>
        <taxon>Neopterygii</taxon>
        <taxon>Teleostei</taxon>
        <taxon>Neoteleostei</taxon>
        <taxon>Acanthomorphata</taxon>
        <taxon>Ovalentaria</taxon>
        <taxon>Atherinomorphae</taxon>
        <taxon>Beloniformes</taxon>
        <taxon>Adrianichthyidae</taxon>
        <taxon>Oryziinae</taxon>
        <taxon>Oryzias</taxon>
    </lineage>
</organism>
<accession>A0A834CE20</accession>
<dbReference type="PANTHER" id="PTHR47014">
    <property type="entry name" value="PLECKSTRIN HOMOLOGY DOMAIN-CONTAINING FAMILY S MEMBER 1"/>
    <property type="match status" value="1"/>
</dbReference>
<comment type="caution">
    <text evidence="2">The sequence shown here is derived from an EMBL/GenBank/DDBJ whole genome shotgun (WGS) entry which is preliminary data.</text>
</comment>
<evidence type="ECO:0000256" key="1">
    <source>
        <dbReference type="SAM" id="MobiDB-lite"/>
    </source>
</evidence>
<reference evidence="2" key="1">
    <citation type="journal article" name="BMC Genomics">
        <title>Long-read sequencing and de novo genome assembly of marine medaka (Oryzias melastigma).</title>
        <authorList>
            <person name="Liang P."/>
            <person name="Saqib H.S.A."/>
            <person name="Ni X."/>
            <person name="Shen Y."/>
        </authorList>
    </citation>
    <scope>NUCLEOTIDE SEQUENCE</scope>
    <source>
        <strain evidence="2">Bigg-433</strain>
    </source>
</reference>
<feature type="compositionally biased region" description="Low complexity" evidence="1">
    <location>
        <begin position="52"/>
        <end position="64"/>
    </location>
</feature>
<evidence type="ECO:0000313" key="3">
    <source>
        <dbReference type="Proteomes" id="UP000646548"/>
    </source>
</evidence>
<gene>
    <name evidence="2" type="ORF">FQA47_019219</name>
</gene>
<dbReference type="AlphaFoldDB" id="A0A834CE20"/>
<feature type="region of interest" description="Disordered" evidence="1">
    <location>
        <begin position="35"/>
        <end position="86"/>
    </location>
</feature>
<feature type="compositionally biased region" description="Polar residues" evidence="1">
    <location>
        <begin position="73"/>
        <end position="82"/>
    </location>
</feature>
<dbReference type="EMBL" id="WKFB01000380">
    <property type="protein sequence ID" value="KAF6724991.1"/>
    <property type="molecule type" value="Genomic_DNA"/>
</dbReference>
<dbReference type="PANTHER" id="PTHR47014:SF1">
    <property type="entry name" value="PLECKSTRIN HOMOLOGY DOMAIN-CONTAINING FAMILY S MEMBER 1"/>
    <property type="match status" value="1"/>
</dbReference>